<sequence length="297" mass="32371">MRDLEVLRALVVARKMTAAATQLGISQPAVSRTIALLEERSGRQLFRREGGRLVPTADALALFAETTPVFDALSKLDRFSWNAQSHEPLRVVAPATIAHHFLQRVIAGYLAAQPEETVSLEITTSPDVFAAVADRKADIGISDSYISHPALLREPFRRSFAVCALPAGHRLADRPHIQASDLDGENFVSFARRLTIRATLDRIFAEAGARPKVRCETATVVSAVEMVRSGVGLSVFNPFPVALRPDIGVVFRPFLPRVAYETAFIFAAEGPASPAARRLADFTRSQPIEDIYSAAIA</sequence>
<dbReference type="KEGG" id="paqt:E8L99_08370"/>
<dbReference type="Pfam" id="PF03466">
    <property type="entry name" value="LysR_substrate"/>
    <property type="match status" value="1"/>
</dbReference>
<dbReference type="InterPro" id="IPR005119">
    <property type="entry name" value="LysR_subst-bd"/>
</dbReference>
<dbReference type="Pfam" id="PF00126">
    <property type="entry name" value="HTH_1"/>
    <property type="match status" value="1"/>
</dbReference>
<dbReference type="SUPFAM" id="SSF53850">
    <property type="entry name" value="Periplasmic binding protein-like II"/>
    <property type="match status" value="1"/>
</dbReference>
<keyword evidence="3" id="KW-0238">DNA-binding</keyword>
<comment type="similarity">
    <text evidence="1">Belongs to the LysR transcriptional regulatory family.</text>
</comment>
<dbReference type="OrthoDB" id="7260751at2"/>
<feature type="domain" description="HTH lysR-type" evidence="5">
    <location>
        <begin position="1"/>
        <end position="56"/>
    </location>
</feature>
<dbReference type="PRINTS" id="PR00039">
    <property type="entry name" value="HTHLYSR"/>
</dbReference>
<evidence type="ECO:0000256" key="3">
    <source>
        <dbReference type="ARBA" id="ARBA00023125"/>
    </source>
</evidence>
<dbReference type="RefSeq" id="WP_137099110.1">
    <property type="nucleotide sequence ID" value="NZ_CP039865.1"/>
</dbReference>
<dbReference type="PROSITE" id="PS50931">
    <property type="entry name" value="HTH_LYSR"/>
    <property type="match status" value="1"/>
</dbReference>
<dbReference type="InterPro" id="IPR000847">
    <property type="entry name" value="LysR_HTH_N"/>
</dbReference>
<gene>
    <name evidence="6" type="ORF">E8L99_08370</name>
</gene>
<dbReference type="Gene3D" id="3.40.190.290">
    <property type="match status" value="1"/>
</dbReference>
<protein>
    <submittedName>
        <fullName evidence="6">LysR family transcriptional regulator</fullName>
    </submittedName>
</protein>
<keyword evidence="7" id="KW-1185">Reference proteome</keyword>
<dbReference type="PANTHER" id="PTHR30427:SF1">
    <property type="entry name" value="TRANSCRIPTIONAL ACTIVATOR PROTEIN LYSR"/>
    <property type="match status" value="1"/>
</dbReference>
<evidence type="ECO:0000256" key="2">
    <source>
        <dbReference type="ARBA" id="ARBA00023015"/>
    </source>
</evidence>
<evidence type="ECO:0000259" key="5">
    <source>
        <dbReference type="PROSITE" id="PS50931"/>
    </source>
</evidence>
<accession>A0A4D7QKK6</accession>
<dbReference type="GO" id="GO:0043565">
    <property type="term" value="F:sequence-specific DNA binding"/>
    <property type="evidence" value="ECO:0007669"/>
    <property type="project" value="TreeGrafter"/>
</dbReference>
<dbReference type="EMBL" id="CP039865">
    <property type="protein sequence ID" value="QCK85777.1"/>
    <property type="molecule type" value="Genomic_DNA"/>
</dbReference>
<evidence type="ECO:0000256" key="1">
    <source>
        <dbReference type="ARBA" id="ARBA00009437"/>
    </source>
</evidence>
<dbReference type="SUPFAM" id="SSF46785">
    <property type="entry name" value="Winged helix' DNA-binding domain"/>
    <property type="match status" value="1"/>
</dbReference>
<dbReference type="PANTHER" id="PTHR30427">
    <property type="entry name" value="TRANSCRIPTIONAL ACTIVATOR PROTEIN LYSR"/>
    <property type="match status" value="1"/>
</dbReference>
<organism evidence="6 7">
    <name type="scientific">Phreatobacter aquaticus</name>
    <dbReference type="NCBI Taxonomy" id="2570229"/>
    <lineage>
        <taxon>Bacteria</taxon>
        <taxon>Pseudomonadati</taxon>
        <taxon>Pseudomonadota</taxon>
        <taxon>Alphaproteobacteria</taxon>
        <taxon>Hyphomicrobiales</taxon>
        <taxon>Phreatobacteraceae</taxon>
        <taxon>Phreatobacter</taxon>
    </lineage>
</organism>
<dbReference type="AlphaFoldDB" id="A0A4D7QKK6"/>
<evidence type="ECO:0000313" key="6">
    <source>
        <dbReference type="EMBL" id="QCK85777.1"/>
    </source>
</evidence>
<dbReference type="GO" id="GO:0010628">
    <property type="term" value="P:positive regulation of gene expression"/>
    <property type="evidence" value="ECO:0007669"/>
    <property type="project" value="TreeGrafter"/>
</dbReference>
<keyword evidence="4" id="KW-0804">Transcription</keyword>
<evidence type="ECO:0000256" key="4">
    <source>
        <dbReference type="ARBA" id="ARBA00023163"/>
    </source>
</evidence>
<dbReference type="GO" id="GO:0003700">
    <property type="term" value="F:DNA-binding transcription factor activity"/>
    <property type="evidence" value="ECO:0007669"/>
    <property type="project" value="InterPro"/>
</dbReference>
<dbReference type="InterPro" id="IPR036390">
    <property type="entry name" value="WH_DNA-bd_sf"/>
</dbReference>
<proteinExistence type="inferred from homology"/>
<evidence type="ECO:0000313" key="7">
    <source>
        <dbReference type="Proteomes" id="UP000298588"/>
    </source>
</evidence>
<dbReference type="Proteomes" id="UP000298588">
    <property type="component" value="Chromosome"/>
</dbReference>
<reference evidence="6 7" key="1">
    <citation type="submission" date="2019-04" db="EMBL/GenBank/DDBJ databases">
        <title>Phreatobacter aquaticus sp. nov.</title>
        <authorList>
            <person name="Choi A."/>
            <person name="Baek K."/>
        </authorList>
    </citation>
    <scope>NUCLEOTIDE SEQUENCE [LARGE SCALE GENOMIC DNA]</scope>
    <source>
        <strain evidence="6 7">NMCR1094</strain>
    </source>
</reference>
<keyword evidence="2" id="KW-0805">Transcription regulation</keyword>
<name>A0A4D7QKK6_9HYPH</name>
<dbReference type="Gene3D" id="1.10.10.10">
    <property type="entry name" value="Winged helix-like DNA-binding domain superfamily/Winged helix DNA-binding domain"/>
    <property type="match status" value="1"/>
</dbReference>
<dbReference type="InterPro" id="IPR036388">
    <property type="entry name" value="WH-like_DNA-bd_sf"/>
</dbReference>